<organism evidence="1 2">
    <name type="scientific">Glacieibacterium arshaanense</name>
    <dbReference type="NCBI Taxonomy" id="2511025"/>
    <lineage>
        <taxon>Bacteria</taxon>
        <taxon>Pseudomonadati</taxon>
        <taxon>Pseudomonadota</taxon>
        <taxon>Alphaproteobacteria</taxon>
        <taxon>Sphingomonadales</taxon>
        <taxon>Sphingosinicellaceae</taxon>
        <taxon>Glacieibacterium</taxon>
    </lineage>
</organism>
<keyword evidence="2" id="KW-1185">Reference proteome</keyword>
<evidence type="ECO:0000313" key="1">
    <source>
        <dbReference type="EMBL" id="TFU03907.1"/>
    </source>
</evidence>
<dbReference type="AlphaFoldDB" id="A0A4Y9EPC1"/>
<sequence length="129" mass="13601">MLATSLLLAAPALAQSTPRSQQLWTPDGAPVNCISLQSIRSTHVVDDRTINFVISNNRMFTNTLPRACAGLGMNRAFSHNSRTTQLCAVNSITVVQRGANRMAGPSCGLGQFQPMKPVPATPAATPPAG</sequence>
<evidence type="ECO:0000313" key="2">
    <source>
        <dbReference type="Proteomes" id="UP000297737"/>
    </source>
</evidence>
<proteinExistence type="predicted"/>
<name>A0A4Y9EPC1_9SPHN</name>
<dbReference type="Proteomes" id="UP000297737">
    <property type="component" value="Unassembled WGS sequence"/>
</dbReference>
<dbReference type="OrthoDB" id="7391925at2"/>
<comment type="caution">
    <text evidence="1">The sequence shown here is derived from an EMBL/GenBank/DDBJ whole genome shotgun (WGS) entry which is preliminary data.</text>
</comment>
<gene>
    <name evidence="1" type="ORF">EUV02_11135</name>
</gene>
<accession>A0A4Y9EPC1</accession>
<reference evidence="1 2" key="1">
    <citation type="submission" date="2019-02" db="EMBL/GenBank/DDBJ databases">
        <title>Polymorphobacter sp. isolated from the lake at the Tibet of China.</title>
        <authorList>
            <person name="Li A."/>
        </authorList>
    </citation>
    <scope>NUCLEOTIDE SEQUENCE [LARGE SCALE GENOMIC DNA]</scope>
    <source>
        <strain evidence="1 2">DJ1R-1</strain>
    </source>
</reference>
<protein>
    <submittedName>
        <fullName evidence="1">Uncharacterized protein</fullName>
    </submittedName>
</protein>
<dbReference type="EMBL" id="SIHO01000002">
    <property type="protein sequence ID" value="TFU03907.1"/>
    <property type="molecule type" value="Genomic_DNA"/>
</dbReference>